<name>A0A1A8Q0I5_9TELE</name>
<reference evidence="2" key="1">
    <citation type="submission" date="2016-05" db="EMBL/GenBank/DDBJ databases">
        <authorList>
            <person name="Lavstsen T."/>
            <person name="Jespersen J.S."/>
        </authorList>
    </citation>
    <scope>NUCLEOTIDE SEQUENCE</scope>
    <source>
        <tissue evidence="2">Brain</tissue>
    </source>
</reference>
<proteinExistence type="predicted"/>
<organism evidence="2">
    <name type="scientific">Nothobranchius pienaari</name>
    <dbReference type="NCBI Taxonomy" id="704102"/>
    <lineage>
        <taxon>Eukaryota</taxon>
        <taxon>Metazoa</taxon>
        <taxon>Chordata</taxon>
        <taxon>Craniata</taxon>
        <taxon>Vertebrata</taxon>
        <taxon>Euteleostomi</taxon>
        <taxon>Actinopterygii</taxon>
        <taxon>Neopterygii</taxon>
        <taxon>Teleostei</taxon>
        <taxon>Neoteleostei</taxon>
        <taxon>Acanthomorphata</taxon>
        <taxon>Ovalentaria</taxon>
        <taxon>Atherinomorphae</taxon>
        <taxon>Cyprinodontiformes</taxon>
        <taxon>Nothobranchiidae</taxon>
        <taxon>Nothobranchius</taxon>
    </lineage>
</organism>
<accession>A0A1A8Q0I5</accession>
<sequence>LGSRHLTPGGCLAVPSPLGSVGSLPGFDAFGSRPTEF</sequence>
<evidence type="ECO:0000256" key="1">
    <source>
        <dbReference type="SAM" id="MobiDB-lite"/>
    </source>
</evidence>
<feature type="region of interest" description="Disordered" evidence="1">
    <location>
        <begin position="17"/>
        <end position="37"/>
    </location>
</feature>
<dbReference type="EMBL" id="HAEG01010382">
    <property type="protein sequence ID" value="SBR86983.1"/>
    <property type="molecule type" value="Transcribed_RNA"/>
</dbReference>
<gene>
    <name evidence="2" type="primary">CACNA1BA</name>
</gene>
<evidence type="ECO:0000313" key="2">
    <source>
        <dbReference type="EMBL" id="SBR86983.1"/>
    </source>
</evidence>
<protein>
    <submittedName>
        <fullName evidence="2">Calcium channel, voltage-dependent, N type, alpha 1B subunit, a</fullName>
    </submittedName>
</protein>
<dbReference type="AlphaFoldDB" id="A0A1A8Q0I5"/>
<feature type="non-terminal residue" evidence="2">
    <location>
        <position position="1"/>
    </location>
</feature>
<reference evidence="2" key="2">
    <citation type="submission" date="2016-06" db="EMBL/GenBank/DDBJ databases">
        <title>The genome of a short-lived fish provides insights into sex chromosome evolution and the genetic control of aging.</title>
        <authorList>
            <person name="Reichwald K."/>
            <person name="Felder M."/>
            <person name="Petzold A."/>
            <person name="Koch P."/>
            <person name="Groth M."/>
            <person name="Platzer M."/>
        </authorList>
    </citation>
    <scope>NUCLEOTIDE SEQUENCE</scope>
    <source>
        <tissue evidence="2">Brain</tissue>
    </source>
</reference>